<dbReference type="OrthoDB" id="795272at2"/>
<keyword evidence="2" id="KW-1185">Reference proteome</keyword>
<proteinExistence type="predicted"/>
<dbReference type="PROSITE" id="PS51257">
    <property type="entry name" value="PROKAR_LIPOPROTEIN"/>
    <property type="match status" value="1"/>
</dbReference>
<gene>
    <name evidence="1" type="ORF">MgSA37_00196</name>
</gene>
<dbReference type="EMBL" id="AP017313">
    <property type="protein sequence ID" value="BAU52046.1"/>
    <property type="molecule type" value="Genomic_DNA"/>
</dbReference>
<name>A0A110AZZ0_9SPHI</name>
<dbReference type="AlphaFoldDB" id="A0A110AZZ0"/>
<accession>A0A110AZZ0</accession>
<evidence type="ECO:0000313" key="1">
    <source>
        <dbReference type="EMBL" id="BAU52046.1"/>
    </source>
</evidence>
<organism evidence="1 2">
    <name type="scientific">Mucilaginibacter gotjawali</name>
    <dbReference type="NCBI Taxonomy" id="1550579"/>
    <lineage>
        <taxon>Bacteria</taxon>
        <taxon>Pseudomonadati</taxon>
        <taxon>Bacteroidota</taxon>
        <taxon>Sphingobacteriia</taxon>
        <taxon>Sphingobacteriales</taxon>
        <taxon>Sphingobacteriaceae</taxon>
        <taxon>Mucilaginibacter</taxon>
    </lineage>
</organism>
<dbReference type="Proteomes" id="UP000218263">
    <property type="component" value="Chromosome"/>
</dbReference>
<evidence type="ECO:0000313" key="2">
    <source>
        <dbReference type="Proteomes" id="UP000218263"/>
    </source>
</evidence>
<dbReference type="RefSeq" id="WP_096349411.1">
    <property type="nucleotide sequence ID" value="NZ_AP017313.1"/>
</dbReference>
<reference evidence="1 2" key="1">
    <citation type="submission" date="2015-12" db="EMBL/GenBank/DDBJ databases">
        <title>Genome sequence of Mucilaginibacter gotjawali.</title>
        <authorList>
            <person name="Lee J.S."/>
            <person name="Lee K.C."/>
            <person name="Kim K.K."/>
            <person name="Lee B.W."/>
        </authorList>
    </citation>
    <scope>NUCLEOTIDE SEQUENCE [LARGE SCALE GENOMIC DNA]</scope>
    <source>
        <strain evidence="1 2">SA3-7</strain>
    </source>
</reference>
<protein>
    <submittedName>
        <fullName evidence="1">Uncharacterized protein</fullName>
    </submittedName>
</protein>
<dbReference type="KEGG" id="mgot:MgSA37_00196"/>
<sequence length="238" mass="27616">MNKILTTLLICSALCGCKGPHEEKQHSKDHSKTPVQKEASQTILSFGQAVQIDTSAYLMFPLEIKHDDNSFKSRGGSYQWNIVFLNTQTQQYHLLDSTRKMLIREYSVDQSSNDNTEENSHNRDEKHIYYSVTVNDANKNGVLDDADPVYLFISDRTGNNFRQISPENYTVESWKLIKETNKVLMYAVGREHMNEGDDKMETTPFIYDLKTNNLSKPVFSNRFIQTTKQLFDKNWHEE</sequence>